<comment type="caution">
    <text evidence="7">The sequence shown here is derived from an EMBL/GenBank/DDBJ whole genome shotgun (WGS) entry which is preliminary data.</text>
</comment>
<evidence type="ECO:0000313" key="7">
    <source>
        <dbReference type="EMBL" id="HIW86196.1"/>
    </source>
</evidence>
<keyword evidence="5" id="KW-0560">Oxidoreductase</keyword>
<comment type="cofactor">
    <cofactor evidence="1">
        <name>FMN</name>
        <dbReference type="ChEBI" id="CHEBI:58210"/>
    </cofactor>
</comment>
<dbReference type="PANTHER" id="PTHR43673:SF2">
    <property type="entry name" value="NITROREDUCTASE"/>
    <property type="match status" value="1"/>
</dbReference>
<gene>
    <name evidence="7" type="ORF">IAA48_06830</name>
</gene>
<dbReference type="Gene3D" id="3.40.109.30">
    <property type="entry name" value="putative nitroreductase (tm1586), domain 2"/>
    <property type="match status" value="1"/>
</dbReference>
<keyword evidence="4" id="KW-0288">FMN</keyword>
<evidence type="ECO:0000259" key="6">
    <source>
        <dbReference type="Pfam" id="PF14512"/>
    </source>
</evidence>
<dbReference type="GO" id="GO:0016491">
    <property type="term" value="F:oxidoreductase activity"/>
    <property type="evidence" value="ECO:0007669"/>
    <property type="project" value="UniProtKB-KW"/>
</dbReference>
<dbReference type="Pfam" id="PF14512">
    <property type="entry name" value="TM1586_NiRdase"/>
    <property type="match status" value="1"/>
</dbReference>
<dbReference type="AlphaFoldDB" id="A0A9D1RDE3"/>
<reference evidence="7" key="2">
    <citation type="submission" date="2021-04" db="EMBL/GenBank/DDBJ databases">
        <authorList>
            <person name="Gilroy R."/>
        </authorList>
    </citation>
    <scope>NUCLEOTIDE SEQUENCE</scope>
    <source>
        <strain evidence="7">421</strain>
    </source>
</reference>
<keyword evidence="3" id="KW-0285">Flavoprotein</keyword>
<accession>A0A9D1RDE3</accession>
<evidence type="ECO:0000313" key="8">
    <source>
        <dbReference type="Proteomes" id="UP000824205"/>
    </source>
</evidence>
<organism evidence="7 8">
    <name type="scientific">Candidatus Eubacterium faecipullorum</name>
    <dbReference type="NCBI Taxonomy" id="2838571"/>
    <lineage>
        <taxon>Bacteria</taxon>
        <taxon>Bacillati</taxon>
        <taxon>Bacillota</taxon>
        <taxon>Clostridia</taxon>
        <taxon>Eubacteriales</taxon>
        <taxon>Eubacteriaceae</taxon>
        <taxon>Eubacterium</taxon>
    </lineage>
</organism>
<evidence type="ECO:0000256" key="2">
    <source>
        <dbReference type="ARBA" id="ARBA00007118"/>
    </source>
</evidence>
<comment type="similarity">
    <text evidence="2">Belongs to the nitroreductase family.</text>
</comment>
<sequence length="261" mass="29345">MTNEEYLKAIDLRASRRTFKNRPLSDEVKAVIKDLVDYVNKKAGLSFAFIEDARFAFNLHSGMTSLIAVCGADTIPAREACGYWGETIVLQCAYHGIGTCWVGTYNENKVLEKLDLPKGVRLYCVIAVGNVAKNKSFKEKLMYNATHKKSKPYQKMFEVCDEKLPEEIAFAMRLVEKAPSSVNRRPVKFRYENGVISASVAEPYSDKSIDFGIAQLHFQLGMSAKGIKGEWSNGTFVVDKTRILKFPEKNTAAEKEENSDE</sequence>
<evidence type="ECO:0000256" key="4">
    <source>
        <dbReference type="ARBA" id="ARBA00022643"/>
    </source>
</evidence>
<name>A0A9D1RDE3_9FIRM</name>
<proteinExistence type="inferred from homology"/>
<dbReference type="InterPro" id="IPR029478">
    <property type="entry name" value="TM1586_NiRdase"/>
</dbReference>
<protein>
    <submittedName>
        <fullName evidence="7">Nitroreductase family protein</fullName>
    </submittedName>
</protein>
<dbReference type="Gene3D" id="3.40.109.10">
    <property type="entry name" value="NADH Oxidase"/>
    <property type="match status" value="1"/>
</dbReference>
<evidence type="ECO:0000256" key="5">
    <source>
        <dbReference type="ARBA" id="ARBA00023002"/>
    </source>
</evidence>
<reference evidence="7" key="1">
    <citation type="journal article" date="2021" name="PeerJ">
        <title>Extensive microbial diversity within the chicken gut microbiome revealed by metagenomics and culture.</title>
        <authorList>
            <person name="Gilroy R."/>
            <person name="Ravi A."/>
            <person name="Getino M."/>
            <person name="Pursley I."/>
            <person name="Horton D.L."/>
            <person name="Alikhan N.F."/>
            <person name="Baker D."/>
            <person name="Gharbi K."/>
            <person name="Hall N."/>
            <person name="Watson M."/>
            <person name="Adriaenssens E.M."/>
            <person name="Foster-Nyarko E."/>
            <person name="Jarju S."/>
            <person name="Secka A."/>
            <person name="Antonio M."/>
            <person name="Oren A."/>
            <person name="Chaudhuri R.R."/>
            <person name="La Ragione R."/>
            <person name="Hildebrand F."/>
            <person name="Pallen M.J."/>
        </authorList>
    </citation>
    <scope>NUCLEOTIDE SEQUENCE</scope>
    <source>
        <strain evidence="7">421</strain>
    </source>
</reference>
<dbReference type="CDD" id="cd02062">
    <property type="entry name" value="Nitro_FMN_reductase"/>
    <property type="match status" value="1"/>
</dbReference>
<dbReference type="Proteomes" id="UP000824205">
    <property type="component" value="Unassembled WGS sequence"/>
</dbReference>
<evidence type="ECO:0000256" key="3">
    <source>
        <dbReference type="ARBA" id="ARBA00022630"/>
    </source>
</evidence>
<dbReference type="EMBL" id="DXGE01000029">
    <property type="protein sequence ID" value="HIW86196.1"/>
    <property type="molecule type" value="Genomic_DNA"/>
</dbReference>
<feature type="domain" description="Putative nitroreductase TM1586" evidence="6">
    <location>
        <begin position="7"/>
        <end position="221"/>
    </location>
</feature>
<dbReference type="InterPro" id="IPR000415">
    <property type="entry name" value="Nitroreductase-like"/>
</dbReference>
<evidence type="ECO:0000256" key="1">
    <source>
        <dbReference type="ARBA" id="ARBA00001917"/>
    </source>
</evidence>
<dbReference type="SUPFAM" id="SSF55469">
    <property type="entry name" value="FMN-dependent nitroreductase-like"/>
    <property type="match status" value="1"/>
</dbReference>
<dbReference type="PANTHER" id="PTHR43673">
    <property type="entry name" value="NAD(P)H NITROREDUCTASE YDGI-RELATED"/>
    <property type="match status" value="1"/>
</dbReference>